<reference evidence="1 2" key="1">
    <citation type="submission" date="2016-04" db="EMBL/GenBank/DDBJ databases">
        <title>Complete genome sequence of Thermococcus radiotolerans type strain EJ2.</title>
        <authorList>
            <person name="Oger P.M."/>
        </authorList>
    </citation>
    <scope>NUCLEOTIDE SEQUENCE [LARGE SCALE GENOMIC DNA]</scope>
    <source>
        <strain evidence="1 2">EJ2</strain>
    </source>
</reference>
<dbReference type="KEGG" id="trl:A3L10_02245"/>
<dbReference type="Proteomes" id="UP000250085">
    <property type="component" value="Chromosome"/>
</dbReference>
<sequence>MIVERLLKPSYRIRVLELRKFEPNEVVKGLRGKGIYVFELTRDLDAELAVESFLASSYGGYVYIIDFGEGRKFLARSTEPIKEDSWPTPKRFMARDENGLKRFIVSRTSLRERLLTELPPLVIWGAVFLGIINRAFRDNPGGSLFLVFFGFILNDLAKLVEYALIGYCEE</sequence>
<gene>
    <name evidence="1" type="ORF">A3L10_02245</name>
</gene>
<keyword evidence="2" id="KW-1185">Reference proteome</keyword>
<dbReference type="EMBL" id="CP015106">
    <property type="protein sequence ID" value="ASJ14008.1"/>
    <property type="molecule type" value="Genomic_DNA"/>
</dbReference>
<dbReference type="GeneID" id="33327631"/>
<protein>
    <submittedName>
        <fullName evidence="1">Uncharacterized protein</fullName>
    </submittedName>
</protein>
<accession>A0A2Z2MVX7</accession>
<dbReference type="AlphaFoldDB" id="A0A2Z2MVX7"/>
<dbReference type="RefSeq" id="WP_088866206.1">
    <property type="nucleotide sequence ID" value="NZ_CP015106.1"/>
</dbReference>
<name>A0A2Z2MVX7_9EURY</name>
<evidence type="ECO:0000313" key="1">
    <source>
        <dbReference type="EMBL" id="ASJ14008.1"/>
    </source>
</evidence>
<organism evidence="1 2">
    <name type="scientific">Thermococcus radiotolerans</name>
    <dbReference type="NCBI Taxonomy" id="187880"/>
    <lineage>
        <taxon>Archaea</taxon>
        <taxon>Methanobacteriati</taxon>
        <taxon>Methanobacteriota</taxon>
        <taxon>Thermococci</taxon>
        <taxon>Thermococcales</taxon>
        <taxon>Thermococcaceae</taxon>
        <taxon>Thermococcus</taxon>
    </lineage>
</organism>
<proteinExistence type="predicted"/>
<dbReference type="OrthoDB" id="97152at2157"/>
<evidence type="ECO:0000313" key="2">
    <source>
        <dbReference type="Proteomes" id="UP000250085"/>
    </source>
</evidence>